<evidence type="ECO:0000256" key="1">
    <source>
        <dbReference type="SAM" id="Coils"/>
    </source>
</evidence>
<accession>A0A1D1UXE2</accession>
<dbReference type="EMBL" id="BDGG01000002">
    <property type="protein sequence ID" value="GAU93105.1"/>
    <property type="molecule type" value="Genomic_DNA"/>
</dbReference>
<feature type="region of interest" description="Disordered" evidence="2">
    <location>
        <begin position="1"/>
        <end position="34"/>
    </location>
</feature>
<dbReference type="Gene3D" id="1.20.5.190">
    <property type="match status" value="1"/>
</dbReference>
<gene>
    <name evidence="3" type="primary">RvY_05092-1</name>
    <name evidence="3" type="synonym">RvY_05092.1</name>
    <name evidence="3" type="ORF">RvY_05092</name>
</gene>
<keyword evidence="4" id="KW-1185">Reference proteome</keyword>
<dbReference type="CDD" id="cd23767">
    <property type="entry name" value="IQCD"/>
    <property type="match status" value="1"/>
</dbReference>
<feature type="region of interest" description="Disordered" evidence="2">
    <location>
        <begin position="466"/>
        <end position="503"/>
    </location>
</feature>
<reference evidence="3 4" key="1">
    <citation type="journal article" date="2016" name="Nat. Commun.">
        <title>Extremotolerant tardigrade genome and improved radiotolerance of human cultured cells by tardigrade-unique protein.</title>
        <authorList>
            <person name="Hashimoto T."/>
            <person name="Horikawa D.D."/>
            <person name="Saito Y."/>
            <person name="Kuwahara H."/>
            <person name="Kozuka-Hata H."/>
            <person name="Shin-I T."/>
            <person name="Minakuchi Y."/>
            <person name="Ohishi K."/>
            <person name="Motoyama A."/>
            <person name="Aizu T."/>
            <person name="Enomoto A."/>
            <person name="Kondo K."/>
            <person name="Tanaka S."/>
            <person name="Hara Y."/>
            <person name="Koshikawa S."/>
            <person name="Sagara H."/>
            <person name="Miura T."/>
            <person name="Yokobori S."/>
            <person name="Miyagawa K."/>
            <person name="Suzuki Y."/>
            <person name="Kubo T."/>
            <person name="Oyama M."/>
            <person name="Kohara Y."/>
            <person name="Fujiyama A."/>
            <person name="Arakawa K."/>
            <person name="Katayama T."/>
            <person name="Toyoda A."/>
            <person name="Kunieda T."/>
        </authorList>
    </citation>
    <scope>NUCLEOTIDE SEQUENCE [LARGE SCALE GENOMIC DNA]</scope>
    <source>
        <strain evidence="3 4">YOKOZUNA-1</strain>
    </source>
</reference>
<sequence>MSITRSKSQLAVSKPTDVGETEEEKVPEDDWRLWFKPPSNPNRRDVASSEAKLSLINEILNRDIISKSPDKLDAARLKNVLVDMNAQFRVAALLPKLLLCDDQDKLDLLGEDVNRLLQLFRLQIDLAVNFFTFHVESYSQTSLSSSEGSLGSSGSETAVQISEESVYELTDEEKLKNRLGLTAVSHLISFKEAFTALCTGFRDTFDYSLLSKSERIFAETEQSKQSSFPAAQELCGLTKEVTEIFLKGLQKSPVEARELQKHIAEMTTVKDEANENKKMLWDEFQKVVDMSQNDHHKLTKNLQKNTAHICDRLEELRSVRLKAQSRVHRQVEDDNGPHKIKLSRMERDIEKTIQMSRVRNNQHFHEEKQILRALRAARKSQGEFEVAILEHCVELKTEIMALQDRSEILREHLRKDQEEEATLETEMMVLVQDRRERDERRRLYEEEMKRKNWAATVIQARWKGYITRKKLRKGRKKKGKKGKKGKGKSKGKSKSPGGKGKKK</sequence>
<name>A0A1D1UXE2_RAMVA</name>
<keyword evidence="1" id="KW-0175">Coiled coil</keyword>
<evidence type="ECO:0000313" key="4">
    <source>
        <dbReference type="Proteomes" id="UP000186922"/>
    </source>
</evidence>
<proteinExistence type="predicted"/>
<dbReference type="Pfam" id="PF00612">
    <property type="entry name" value="IQ"/>
    <property type="match status" value="1"/>
</dbReference>
<dbReference type="InterPro" id="IPR000048">
    <property type="entry name" value="IQ_motif_EF-hand-BS"/>
</dbReference>
<organism evidence="3 4">
    <name type="scientific">Ramazzottius varieornatus</name>
    <name type="common">Water bear</name>
    <name type="synonym">Tardigrade</name>
    <dbReference type="NCBI Taxonomy" id="947166"/>
    <lineage>
        <taxon>Eukaryota</taxon>
        <taxon>Metazoa</taxon>
        <taxon>Ecdysozoa</taxon>
        <taxon>Tardigrada</taxon>
        <taxon>Eutardigrada</taxon>
        <taxon>Parachela</taxon>
        <taxon>Hypsibioidea</taxon>
        <taxon>Ramazzottiidae</taxon>
        <taxon>Ramazzottius</taxon>
    </lineage>
</organism>
<feature type="compositionally biased region" description="Polar residues" evidence="2">
    <location>
        <begin position="1"/>
        <end position="11"/>
    </location>
</feature>
<protein>
    <submittedName>
        <fullName evidence="3">Uncharacterized protein</fullName>
    </submittedName>
</protein>
<dbReference type="Proteomes" id="UP000186922">
    <property type="component" value="Unassembled WGS sequence"/>
</dbReference>
<evidence type="ECO:0000313" key="3">
    <source>
        <dbReference type="EMBL" id="GAU93105.1"/>
    </source>
</evidence>
<comment type="caution">
    <text evidence="3">The sequence shown here is derived from an EMBL/GenBank/DDBJ whole genome shotgun (WGS) entry which is preliminary data.</text>
</comment>
<evidence type="ECO:0000256" key="2">
    <source>
        <dbReference type="SAM" id="MobiDB-lite"/>
    </source>
</evidence>
<feature type="coiled-coil region" evidence="1">
    <location>
        <begin position="392"/>
        <end position="419"/>
    </location>
</feature>
<dbReference type="AlphaFoldDB" id="A0A1D1UXE2"/>
<dbReference type="OrthoDB" id="10069177at2759"/>
<dbReference type="PROSITE" id="PS50096">
    <property type="entry name" value="IQ"/>
    <property type="match status" value="1"/>
</dbReference>